<keyword evidence="2 8" id="KW-1277">Toxin-antitoxin system</keyword>
<evidence type="ECO:0000256" key="6">
    <source>
        <dbReference type="ARBA" id="ARBA00022842"/>
    </source>
</evidence>
<reference evidence="10 11" key="1">
    <citation type="submission" date="2019-07" db="EMBL/GenBank/DDBJ databases">
        <title>Genomic Encyclopedia of Archaeal and Bacterial Type Strains, Phase II (KMG-II): from individual species to whole genera.</title>
        <authorList>
            <person name="Goeker M."/>
        </authorList>
    </citation>
    <scope>NUCLEOTIDE SEQUENCE [LARGE SCALE GENOMIC DNA]</scope>
    <source>
        <strain evidence="10 11">ATCC BAA-1139</strain>
    </source>
</reference>
<feature type="binding site" evidence="8">
    <location>
        <position position="9"/>
    </location>
    <ligand>
        <name>Mg(2+)</name>
        <dbReference type="ChEBI" id="CHEBI:18420"/>
    </ligand>
</feature>
<evidence type="ECO:0000256" key="5">
    <source>
        <dbReference type="ARBA" id="ARBA00022801"/>
    </source>
</evidence>
<evidence type="ECO:0000256" key="3">
    <source>
        <dbReference type="ARBA" id="ARBA00022722"/>
    </source>
</evidence>
<dbReference type="InterPro" id="IPR029060">
    <property type="entry name" value="PIN-like_dom_sf"/>
</dbReference>
<comment type="caution">
    <text evidence="10">The sequence shown here is derived from an EMBL/GenBank/DDBJ whole genome shotgun (WGS) entry which is preliminary data.</text>
</comment>
<evidence type="ECO:0000313" key="11">
    <source>
        <dbReference type="Proteomes" id="UP000319449"/>
    </source>
</evidence>
<dbReference type="EMBL" id="VLLN01000008">
    <property type="protein sequence ID" value="TWJ19512.1"/>
    <property type="molecule type" value="Genomic_DNA"/>
</dbReference>
<evidence type="ECO:0000256" key="7">
    <source>
        <dbReference type="ARBA" id="ARBA00038093"/>
    </source>
</evidence>
<name>A0A562VNY1_9BACT</name>
<evidence type="ECO:0000256" key="8">
    <source>
        <dbReference type="HAMAP-Rule" id="MF_00265"/>
    </source>
</evidence>
<feature type="domain" description="PIN" evidence="9">
    <location>
        <begin position="6"/>
        <end position="123"/>
    </location>
</feature>
<comment type="function">
    <text evidence="8">Toxic component of a toxin-antitoxin (TA) system. An RNase.</text>
</comment>
<keyword evidence="11" id="KW-1185">Reference proteome</keyword>
<feature type="binding site" evidence="8">
    <location>
        <position position="98"/>
    </location>
    <ligand>
        <name>Mg(2+)</name>
        <dbReference type="ChEBI" id="CHEBI:18420"/>
    </ligand>
</feature>
<dbReference type="EC" id="3.1.-.-" evidence="8"/>
<comment type="similarity">
    <text evidence="7 8">Belongs to the PINc/VapC protein family.</text>
</comment>
<dbReference type="GO" id="GO:0004540">
    <property type="term" value="F:RNA nuclease activity"/>
    <property type="evidence" value="ECO:0007669"/>
    <property type="project" value="InterPro"/>
</dbReference>
<dbReference type="HAMAP" id="MF_00265">
    <property type="entry name" value="VapC_Nob1"/>
    <property type="match status" value="1"/>
</dbReference>
<dbReference type="Gene3D" id="3.40.50.1010">
    <property type="entry name" value="5'-nuclease"/>
    <property type="match status" value="1"/>
</dbReference>
<keyword evidence="8" id="KW-0800">Toxin</keyword>
<evidence type="ECO:0000313" key="10">
    <source>
        <dbReference type="EMBL" id="TWJ19512.1"/>
    </source>
</evidence>
<dbReference type="InterPro" id="IPR050556">
    <property type="entry name" value="Type_II_TA_system_RNase"/>
</dbReference>
<dbReference type="AlphaFoldDB" id="A0A562VNY1"/>
<dbReference type="InterPro" id="IPR022907">
    <property type="entry name" value="VapC_family"/>
</dbReference>
<dbReference type="SUPFAM" id="SSF88723">
    <property type="entry name" value="PIN domain-like"/>
    <property type="match status" value="1"/>
</dbReference>
<protein>
    <recommendedName>
        <fullName evidence="8">Ribonuclease VapC</fullName>
        <shortName evidence="8">RNase VapC</shortName>
        <ecNumber evidence="8">3.1.-.-</ecNumber>
    </recommendedName>
    <alternativeName>
        <fullName evidence="8">Toxin VapC</fullName>
    </alternativeName>
</protein>
<dbReference type="PANTHER" id="PTHR33653:SF1">
    <property type="entry name" value="RIBONUCLEASE VAPC2"/>
    <property type="match status" value="1"/>
</dbReference>
<dbReference type="Pfam" id="PF01850">
    <property type="entry name" value="PIN"/>
    <property type="match status" value="1"/>
</dbReference>
<proteinExistence type="inferred from homology"/>
<dbReference type="GO" id="GO:0090729">
    <property type="term" value="F:toxin activity"/>
    <property type="evidence" value="ECO:0007669"/>
    <property type="project" value="UniProtKB-KW"/>
</dbReference>
<evidence type="ECO:0000259" key="9">
    <source>
        <dbReference type="Pfam" id="PF01850"/>
    </source>
</evidence>
<gene>
    <name evidence="8" type="primary">vapC</name>
    <name evidence="10" type="ORF">JN12_01629</name>
</gene>
<keyword evidence="3 8" id="KW-0540">Nuclease</keyword>
<dbReference type="GO" id="GO:0000287">
    <property type="term" value="F:magnesium ion binding"/>
    <property type="evidence" value="ECO:0007669"/>
    <property type="project" value="UniProtKB-UniRule"/>
</dbReference>
<dbReference type="RefSeq" id="WP_170241872.1">
    <property type="nucleotide sequence ID" value="NZ_VLLN01000008.1"/>
</dbReference>
<comment type="cofactor">
    <cofactor evidence="1 8">
        <name>Mg(2+)</name>
        <dbReference type="ChEBI" id="CHEBI:18420"/>
    </cofactor>
</comment>
<evidence type="ECO:0000256" key="1">
    <source>
        <dbReference type="ARBA" id="ARBA00001946"/>
    </source>
</evidence>
<organism evidence="10 11">
    <name type="scientific">Geobacter argillaceus</name>
    <dbReference type="NCBI Taxonomy" id="345631"/>
    <lineage>
        <taxon>Bacteria</taxon>
        <taxon>Pseudomonadati</taxon>
        <taxon>Thermodesulfobacteriota</taxon>
        <taxon>Desulfuromonadia</taxon>
        <taxon>Geobacterales</taxon>
        <taxon>Geobacteraceae</taxon>
        <taxon>Geobacter</taxon>
    </lineage>
</organism>
<dbReference type="InterPro" id="IPR002716">
    <property type="entry name" value="PIN_dom"/>
</dbReference>
<accession>A0A562VNY1</accession>
<keyword evidence="5 8" id="KW-0378">Hydrolase</keyword>
<keyword evidence="4 8" id="KW-0479">Metal-binding</keyword>
<keyword evidence="6 8" id="KW-0460">Magnesium</keyword>
<evidence type="ECO:0000256" key="4">
    <source>
        <dbReference type="ARBA" id="ARBA00022723"/>
    </source>
</evidence>
<sequence length="130" mass="13749">MATPSVLPDTCAWIDFFRGRQTPLATAVEQALLNGSVVTCGVVLYELLQGIKGAKEENTILDAFQSVPVLELTAGLWIEAGRLAARLRSKGTNLPLSDILIATLAGKHHVTVLTVDQHFSAVPALSVTAG</sequence>
<dbReference type="Proteomes" id="UP000319449">
    <property type="component" value="Unassembled WGS sequence"/>
</dbReference>
<dbReference type="PANTHER" id="PTHR33653">
    <property type="entry name" value="RIBONUCLEASE VAPC2"/>
    <property type="match status" value="1"/>
</dbReference>
<evidence type="ECO:0000256" key="2">
    <source>
        <dbReference type="ARBA" id="ARBA00022649"/>
    </source>
</evidence>
<dbReference type="GO" id="GO:0016787">
    <property type="term" value="F:hydrolase activity"/>
    <property type="evidence" value="ECO:0007669"/>
    <property type="project" value="UniProtKB-KW"/>
</dbReference>